<evidence type="ECO:0000256" key="2">
    <source>
        <dbReference type="SAM" id="Phobius"/>
    </source>
</evidence>
<evidence type="ECO:0000313" key="5">
    <source>
        <dbReference type="Proteomes" id="UP000321606"/>
    </source>
</evidence>
<organism evidence="4 5">
    <name type="scientific">Pseudoleptotrichia goodfellowii</name>
    <dbReference type="NCBI Taxonomy" id="157692"/>
    <lineage>
        <taxon>Bacteria</taxon>
        <taxon>Fusobacteriati</taxon>
        <taxon>Fusobacteriota</taxon>
        <taxon>Fusobacteriia</taxon>
        <taxon>Fusobacteriales</taxon>
        <taxon>Leptotrichiaceae</taxon>
        <taxon>Pseudoleptotrichia</taxon>
    </lineage>
</organism>
<dbReference type="AlphaFoldDB" id="A0A510J9L9"/>
<protein>
    <recommendedName>
        <fullName evidence="3">AB hydrolase-1 domain-containing protein</fullName>
    </recommendedName>
</protein>
<feature type="compositionally biased region" description="Basic and acidic residues" evidence="1">
    <location>
        <begin position="324"/>
        <end position="345"/>
    </location>
</feature>
<dbReference type="STRING" id="714315.GCA_000516535_00674"/>
<feature type="transmembrane region" description="Helical" evidence="2">
    <location>
        <begin position="6"/>
        <end position="27"/>
    </location>
</feature>
<sequence>MGILIIFNILFMIFFFVIAYISIRYFLNQIEKYPRITLDEVYNNKKLRQKYNVEEKVNPMDYGFAYKEVAYKSGKVQLYGWLIDNKKNDKIVVISHGRGVNRLAVLQYLQIFKETGLENEYSFFIPDLRNSGKSDEAKTKMGYCFGQDIFHTMEMLHEKYGKNSFILYGFSQGGMGSAIAAKLYSNELRKKGIKVEKLILDSSISNVRKRVKQDAAKRKVPKFIVSVVTRVFNLRVGNKLDKLRFSYLLRRIPTLIIQTKSDKATTYGMLMEEYNDIAQYKNIYLKVFERGSHTRIYPDYKEEYTDTVGRFLKGELSENGNVVKNDENPENNKEIKSPNEEKETGYYENFSDFDYDEEN</sequence>
<dbReference type="Pfam" id="PF00561">
    <property type="entry name" value="Abhydrolase_1"/>
    <property type="match status" value="1"/>
</dbReference>
<dbReference type="KEGG" id="lgo:JCM16774_0676"/>
<reference evidence="4 5" key="1">
    <citation type="submission" date="2019-07" db="EMBL/GenBank/DDBJ databases">
        <title>Complete Genome Sequence of Leptotrichia goodfellowii Strain JCM 16774.</title>
        <authorList>
            <person name="Watanabe S."/>
            <person name="Cui L."/>
        </authorList>
    </citation>
    <scope>NUCLEOTIDE SEQUENCE [LARGE SCALE GENOMIC DNA]</scope>
    <source>
        <strain evidence="4 5">JCM16774</strain>
    </source>
</reference>
<dbReference type="InterPro" id="IPR000073">
    <property type="entry name" value="AB_hydrolase_1"/>
</dbReference>
<gene>
    <name evidence="4" type="ORF">JCM16774_0676</name>
</gene>
<dbReference type="Proteomes" id="UP000321606">
    <property type="component" value="Chromosome"/>
</dbReference>
<keyword evidence="2" id="KW-1133">Transmembrane helix</keyword>
<dbReference type="PANTHER" id="PTHR12277">
    <property type="entry name" value="ALPHA/BETA HYDROLASE DOMAIN-CONTAINING PROTEIN"/>
    <property type="match status" value="1"/>
</dbReference>
<accession>A0A510J9L9</accession>
<name>A0A510J9L9_9FUSO</name>
<proteinExistence type="predicted"/>
<feature type="region of interest" description="Disordered" evidence="1">
    <location>
        <begin position="319"/>
        <end position="359"/>
    </location>
</feature>
<dbReference type="PANTHER" id="PTHR12277:SF81">
    <property type="entry name" value="PROTEIN ABHD13"/>
    <property type="match status" value="1"/>
</dbReference>
<dbReference type="Gene3D" id="3.40.50.1820">
    <property type="entry name" value="alpha/beta hydrolase"/>
    <property type="match status" value="1"/>
</dbReference>
<feature type="domain" description="AB hydrolase-1" evidence="3">
    <location>
        <begin position="117"/>
        <end position="203"/>
    </location>
</feature>
<dbReference type="EMBL" id="AP019822">
    <property type="protein sequence ID" value="BBM35746.1"/>
    <property type="molecule type" value="Genomic_DNA"/>
</dbReference>
<evidence type="ECO:0000256" key="1">
    <source>
        <dbReference type="SAM" id="MobiDB-lite"/>
    </source>
</evidence>
<dbReference type="OrthoDB" id="81266at2"/>
<keyword evidence="2" id="KW-0812">Transmembrane</keyword>
<dbReference type="RefSeq" id="WP_026737244.1">
    <property type="nucleotide sequence ID" value="NZ_AP019822.1"/>
</dbReference>
<dbReference type="SUPFAM" id="SSF53474">
    <property type="entry name" value="alpha/beta-Hydrolases"/>
    <property type="match status" value="1"/>
</dbReference>
<keyword evidence="2" id="KW-0472">Membrane</keyword>
<evidence type="ECO:0000259" key="3">
    <source>
        <dbReference type="Pfam" id="PF00561"/>
    </source>
</evidence>
<evidence type="ECO:0000313" key="4">
    <source>
        <dbReference type="EMBL" id="BBM35746.1"/>
    </source>
</evidence>
<dbReference type="InterPro" id="IPR029058">
    <property type="entry name" value="AB_hydrolase_fold"/>
</dbReference>